<sequence>MRIYLRGVDGELWAVVRKGHVPMEDEDEEEWKEEQKILSLLDSRAMHILLSALYPKERSQVAQCESAKEIWESLQTTHEDTPEVKDSRIDVLLNEYESFEMSSGESISSMYKRFNDLINRLKGLGKMFETIDLVRKILRCLPREWLPKRTAIEEAKDLNTLSIERLVGSLLSHEEVIIQMNKDDHRRRKVIAFKAQEYDSDSEVDMGEEFEKEFAPVSRNFHRMLKMKKDFKAKRA</sequence>
<proteinExistence type="predicted"/>
<reference evidence="1 2" key="1">
    <citation type="submission" date="2024-04" db="EMBL/GenBank/DDBJ databases">
        <authorList>
            <person name="Fracassetti M."/>
        </authorList>
    </citation>
    <scope>NUCLEOTIDE SEQUENCE [LARGE SCALE GENOMIC DNA]</scope>
</reference>
<dbReference type="EMBL" id="OZ034816">
    <property type="protein sequence ID" value="CAL1377709.1"/>
    <property type="molecule type" value="Genomic_DNA"/>
</dbReference>
<gene>
    <name evidence="1" type="ORF">LTRI10_LOCUS19340</name>
</gene>
<evidence type="ECO:0008006" key="3">
    <source>
        <dbReference type="Google" id="ProtNLM"/>
    </source>
</evidence>
<keyword evidence="2" id="KW-1185">Reference proteome</keyword>
<protein>
    <recommendedName>
        <fullName evidence="3">UBN2 domain-containing protein</fullName>
    </recommendedName>
</protein>
<dbReference type="PANTHER" id="PTHR34676">
    <property type="entry name" value="DUF4219 DOMAIN-CONTAINING PROTEIN-RELATED"/>
    <property type="match status" value="1"/>
</dbReference>
<name>A0AAV2DW12_9ROSI</name>
<accession>A0AAV2DW12</accession>
<dbReference type="Proteomes" id="UP001497516">
    <property type="component" value="Chromosome 3"/>
</dbReference>
<dbReference type="Pfam" id="PF14223">
    <property type="entry name" value="Retrotran_gag_2"/>
    <property type="match status" value="1"/>
</dbReference>
<organism evidence="1 2">
    <name type="scientific">Linum trigynum</name>
    <dbReference type="NCBI Taxonomy" id="586398"/>
    <lineage>
        <taxon>Eukaryota</taxon>
        <taxon>Viridiplantae</taxon>
        <taxon>Streptophyta</taxon>
        <taxon>Embryophyta</taxon>
        <taxon>Tracheophyta</taxon>
        <taxon>Spermatophyta</taxon>
        <taxon>Magnoliopsida</taxon>
        <taxon>eudicotyledons</taxon>
        <taxon>Gunneridae</taxon>
        <taxon>Pentapetalae</taxon>
        <taxon>rosids</taxon>
        <taxon>fabids</taxon>
        <taxon>Malpighiales</taxon>
        <taxon>Linaceae</taxon>
        <taxon>Linum</taxon>
    </lineage>
</organism>
<dbReference type="PANTHER" id="PTHR34676:SF8">
    <property type="entry name" value="TRANSMEMBRANE PROTEIN"/>
    <property type="match status" value="1"/>
</dbReference>
<dbReference type="AlphaFoldDB" id="A0AAV2DW12"/>
<evidence type="ECO:0000313" key="1">
    <source>
        <dbReference type="EMBL" id="CAL1377709.1"/>
    </source>
</evidence>
<evidence type="ECO:0000313" key="2">
    <source>
        <dbReference type="Proteomes" id="UP001497516"/>
    </source>
</evidence>